<gene>
    <name evidence="1" type="ORF">bsdcttw_10270</name>
</gene>
<accession>A0A7I8DNX1</accession>
<protein>
    <submittedName>
        <fullName evidence="1">Uncharacterized protein</fullName>
    </submittedName>
</protein>
<proteinExistence type="predicted"/>
<dbReference type="AlphaFoldDB" id="A0A7I8DNX1"/>
<reference evidence="1 2" key="1">
    <citation type="submission" date="2020-08" db="EMBL/GenBank/DDBJ databases">
        <title>Draft genome sequencing of an Anaerocolumna strain isolated from anoxic soil subjected to BSD treatment.</title>
        <authorList>
            <person name="Uek A."/>
            <person name="Tonouchi A."/>
        </authorList>
    </citation>
    <scope>NUCLEOTIDE SEQUENCE [LARGE SCALE GENOMIC DNA]</scope>
    <source>
        <strain evidence="1 2">CTTW</strain>
    </source>
</reference>
<dbReference type="KEGG" id="acht:bsdcttw_10270"/>
<evidence type="ECO:0000313" key="2">
    <source>
        <dbReference type="Proteomes" id="UP000515703"/>
    </source>
</evidence>
<organism evidence="1 2">
    <name type="scientific">Anaerocolumna chitinilytica</name>
    <dbReference type="NCBI Taxonomy" id="1727145"/>
    <lineage>
        <taxon>Bacteria</taxon>
        <taxon>Bacillati</taxon>
        <taxon>Bacillota</taxon>
        <taxon>Clostridia</taxon>
        <taxon>Lachnospirales</taxon>
        <taxon>Lachnospiraceae</taxon>
        <taxon>Anaerocolumna</taxon>
    </lineage>
</organism>
<keyword evidence="2" id="KW-1185">Reference proteome</keyword>
<evidence type="ECO:0000313" key="1">
    <source>
        <dbReference type="EMBL" id="BCJ97986.1"/>
    </source>
</evidence>
<dbReference type="Proteomes" id="UP000515703">
    <property type="component" value="Chromosome"/>
</dbReference>
<sequence>MIKLLSNLDELHVYIRNRDLEIYNNINPDEKKAALAIQDITEIANASTRAIYRILKDRVILFYFQIKTKFFFNM</sequence>
<dbReference type="EMBL" id="AP023368">
    <property type="protein sequence ID" value="BCJ97986.1"/>
    <property type="molecule type" value="Genomic_DNA"/>
</dbReference>
<reference evidence="1 2" key="2">
    <citation type="submission" date="2020-08" db="EMBL/GenBank/DDBJ databases">
        <authorList>
            <person name="Ueki A."/>
            <person name="Tonouchi A."/>
        </authorList>
    </citation>
    <scope>NUCLEOTIDE SEQUENCE [LARGE SCALE GENOMIC DNA]</scope>
    <source>
        <strain evidence="1 2">CTTW</strain>
    </source>
</reference>
<name>A0A7I8DNX1_9FIRM</name>